<name>A0A085NDZ6_9BILA</name>
<protein>
    <recommendedName>
        <fullName evidence="1">Ubiquitin-like domain-containing protein</fullName>
    </recommendedName>
</protein>
<dbReference type="EMBL" id="KL367512">
    <property type="protein sequence ID" value="KFD67692.1"/>
    <property type="molecule type" value="Genomic_DNA"/>
</dbReference>
<accession>A0A085NDZ6</accession>
<reference evidence="2" key="1">
    <citation type="journal article" date="2014" name="Nat. Genet.">
        <title>Genome and transcriptome of the porcine whipworm Trichuris suis.</title>
        <authorList>
            <person name="Jex A.R."/>
            <person name="Nejsum P."/>
            <person name="Schwarz E.M."/>
            <person name="Hu L."/>
            <person name="Young N.D."/>
            <person name="Hall R.S."/>
            <person name="Korhonen P.K."/>
            <person name="Liao S."/>
            <person name="Thamsborg S."/>
            <person name="Xia J."/>
            <person name="Xu P."/>
            <person name="Wang S."/>
            <person name="Scheerlinck J.P."/>
            <person name="Hofmann A."/>
            <person name="Sternberg P.W."/>
            <person name="Wang J."/>
            <person name="Gasser R.B."/>
        </authorList>
    </citation>
    <scope>NUCLEOTIDE SEQUENCE [LARGE SCALE GENOMIC DNA]</scope>
    <source>
        <strain evidence="2">DCEP-RM93F</strain>
    </source>
</reference>
<dbReference type="Gene3D" id="3.10.20.90">
    <property type="entry name" value="Phosphatidylinositol 3-kinase Catalytic Subunit, Chain A, domain 1"/>
    <property type="match status" value="1"/>
</dbReference>
<dbReference type="SUPFAM" id="SSF54236">
    <property type="entry name" value="Ubiquitin-like"/>
    <property type="match status" value="1"/>
</dbReference>
<organism evidence="2">
    <name type="scientific">Trichuris suis</name>
    <name type="common">pig whipworm</name>
    <dbReference type="NCBI Taxonomy" id="68888"/>
    <lineage>
        <taxon>Eukaryota</taxon>
        <taxon>Metazoa</taxon>
        <taxon>Ecdysozoa</taxon>
        <taxon>Nematoda</taxon>
        <taxon>Enoplea</taxon>
        <taxon>Dorylaimia</taxon>
        <taxon>Trichinellida</taxon>
        <taxon>Trichuridae</taxon>
        <taxon>Trichuris</taxon>
    </lineage>
</organism>
<dbReference type="Proteomes" id="UP000030758">
    <property type="component" value="Unassembled WGS sequence"/>
</dbReference>
<dbReference type="InterPro" id="IPR000626">
    <property type="entry name" value="Ubiquitin-like_dom"/>
</dbReference>
<evidence type="ECO:0000313" key="2">
    <source>
        <dbReference type="EMBL" id="KFD67692.1"/>
    </source>
</evidence>
<evidence type="ECO:0000259" key="1">
    <source>
        <dbReference type="PROSITE" id="PS50053"/>
    </source>
</evidence>
<dbReference type="AlphaFoldDB" id="A0A085NDZ6"/>
<feature type="domain" description="Ubiquitin-like" evidence="1">
    <location>
        <begin position="47"/>
        <end position="101"/>
    </location>
</feature>
<dbReference type="CDD" id="cd17039">
    <property type="entry name" value="Ubl_ubiquitin_like"/>
    <property type="match status" value="1"/>
</dbReference>
<dbReference type="InterPro" id="IPR029071">
    <property type="entry name" value="Ubiquitin-like_domsf"/>
</dbReference>
<gene>
    <name evidence="2" type="ORF">M514_08547</name>
</gene>
<sequence length="214" mass="24027">MRTVIANCPFVLSYLLSARQRNNRANAFSTFILDTLFQENCIDMPAIVIHVKVLGAGKNPLTVLMNDSDQICLIKEKLSHQLFVPVDEQSLIFNGRTLDSKLEPFTFLRDADAIGYCVACLLADEKTLTSENLKDGCLVHLLLLKTHTHFDFTSRLHKFLSNSLPDDKKSMLITEHCVNYICDFIDSLSLDEIERYAKQKCLSTESSAGSSNSS</sequence>
<proteinExistence type="predicted"/>
<dbReference type="Pfam" id="PF00240">
    <property type="entry name" value="ubiquitin"/>
    <property type="match status" value="1"/>
</dbReference>
<dbReference type="PROSITE" id="PS50053">
    <property type="entry name" value="UBIQUITIN_2"/>
    <property type="match status" value="1"/>
</dbReference>